<proteinExistence type="inferred from homology"/>
<dbReference type="GO" id="GO:0003735">
    <property type="term" value="F:structural constituent of ribosome"/>
    <property type="evidence" value="ECO:0007669"/>
    <property type="project" value="InterPro"/>
</dbReference>
<comment type="caution">
    <text evidence="7">The sequence shown here is derived from an EMBL/GenBank/DDBJ whole genome shotgun (WGS) entry which is preliminary data.</text>
</comment>
<dbReference type="HAMAP" id="MF_01366">
    <property type="entry name" value="Ribosomal_uL13"/>
    <property type="match status" value="1"/>
</dbReference>
<reference evidence="7 8" key="1">
    <citation type="submission" date="2013-07" db="EMBL/GenBank/DDBJ databases">
        <authorList>
            <person name="Weinstock G."/>
            <person name="Sodergren E."/>
            <person name="Wylie T."/>
            <person name="Fulton L."/>
            <person name="Fulton R."/>
            <person name="Fronick C."/>
            <person name="O'Laughlin M."/>
            <person name="Godfrey J."/>
            <person name="Miner T."/>
            <person name="Herter B."/>
            <person name="Appelbaum E."/>
            <person name="Cordes M."/>
            <person name="Lek S."/>
            <person name="Wollam A."/>
            <person name="Pepin K.H."/>
            <person name="Palsikar V.B."/>
            <person name="Mitreva M."/>
            <person name="Wilson R.K."/>
        </authorList>
    </citation>
    <scope>NUCLEOTIDE SEQUENCE [LARGE SCALE GENOMIC DNA]</scope>
    <source>
        <strain evidence="7 8">ATCC 27760</strain>
    </source>
</reference>
<evidence type="ECO:0000256" key="4">
    <source>
        <dbReference type="HAMAP-Rule" id="MF_01366"/>
    </source>
</evidence>
<dbReference type="STRING" id="411473.RUMCAL_01510"/>
<dbReference type="SUPFAM" id="SSF52161">
    <property type="entry name" value="Ribosomal protein L13"/>
    <property type="match status" value="1"/>
</dbReference>
<comment type="similarity">
    <text evidence="1 4 5">Belongs to the universal ribosomal protein uL13 family.</text>
</comment>
<dbReference type="InterPro" id="IPR036899">
    <property type="entry name" value="Ribosomal_uL13_sf"/>
</dbReference>
<dbReference type="PATRIC" id="fig|411473.3.peg.1223"/>
<sequence length="147" mass="16434">MEELTMATTMPKAGEVDRKWYVLDAAGKPLGRVAAKAAHLLRGKHKPTFAPHVDCGDNVIIINCDKAVLTGNKLEKKFYYWHTGWIGGLKKTQYKVMMEEKADEAMTIAVKGMLPHNTQGANQLKRLHAYKGAEHKQAAQKPEVCEF</sequence>
<keyword evidence="3 4" id="KW-0687">Ribonucleoprotein</keyword>
<dbReference type="CDD" id="cd00392">
    <property type="entry name" value="Ribosomal_L13"/>
    <property type="match status" value="1"/>
</dbReference>
<evidence type="ECO:0000256" key="3">
    <source>
        <dbReference type="ARBA" id="ARBA00023274"/>
    </source>
</evidence>
<dbReference type="PANTHER" id="PTHR11545:SF2">
    <property type="entry name" value="LARGE RIBOSOMAL SUBUNIT PROTEIN UL13M"/>
    <property type="match status" value="1"/>
</dbReference>
<dbReference type="PROSITE" id="PS00783">
    <property type="entry name" value="RIBOSOMAL_L13"/>
    <property type="match status" value="1"/>
</dbReference>
<organism evidence="7 8">
    <name type="scientific">Ruminococcus callidus ATCC 27760</name>
    <dbReference type="NCBI Taxonomy" id="411473"/>
    <lineage>
        <taxon>Bacteria</taxon>
        <taxon>Bacillati</taxon>
        <taxon>Bacillota</taxon>
        <taxon>Clostridia</taxon>
        <taxon>Eubacteriales</taxon>
        <taxon>Oscillospiraceae</taxon>
        <taxon>Ruminococcus</taxon>
    </lineage>
</organism>
<dbReference type="HOGENOM" id="CLU_082184_2_2_9"/>
<dbReference type="Pfam" id="PF00572">
    <property type="entry name" value="Ribosomal_L13"/>
    <property type="match status" value="1"/>
</dbReference>
<keyword evidence="2 4" id="KW-0689">Ribosomal protein</keyword>
<dbReference type="EMBL" id="AWVF01000184">
    <property type="protein sequence ID" value="ERJ96148.1"/>
    <property type="molecule type" value="Genomic_DNA"/>
</dbReference>
<dbReference type="Proteomes" id="UP000016662">
    <property type="component" value="Unassembled WGS sequence"/>
</dbReference>
<dbReference type="GO" id="GO:0017148">
    <property type="term" value="P:negative regulation of translation"/>
    <property type="evidence" value="ECO:0007669"/>
    <property type="project" value="TreeGrafter"/>
</dbReference>
<name>U2MA15_9FIRM</name>
<dbReference type="InterPro" id="IPR005823">
    <property type="entry name" value="Ribosomal_uL13_bac-type"/>
</dbReference>
<keyword evidence="8" id="KW-1185">Reference proteome</keyword>
<evidence type="ECO:0000256" key="6">
    <source>
        <dbReference type="RuleBase" id="RU003878"/>
    </source>
</evidence>
<accession>U2MA15</accession>
<evidence type="ECO:0000256" key="1">
    <source>
        <dbReference type="ARBA" id="ARBA00006227"/>
    </source>
</evidence>
<dbReference type="AlphaFoldDB" id="U2MA15"/>
<dbReference type="PIRSF" id="PIRSF002181">
    <property type="entry name" value="Ribosomal_L13"/>
    <property type="match status" value="1"/>
</dbReference>
<dbReference type="NCBIfam" id="TIGR01066">
    <property type="entry name" value="rplM_bact"/>
    <property type="match status" value="1"/>
</dbReference>
<dbReference type="GO" id="GO:0006412">
    <property type="term" value="P:translation"/>
    <property type="evidence" value="ECO:0007669"/>
    <property type="project" value="UniProtKB-UniRule"/>
</dbReference>
<dbReference type="InterPro" id="IPR005822">
    <property type="entry name" value="Ribosomal_uL13"/>
</dbReference>
<gene>
    <name evidence="4 6" type="primary">rplM</name>
    <name evidence="7" type="ORF">RUMCAL_01510</name>
</gene>
<dbReference type="eggNOG" id="COG0102">
    <property type="taxonomic scope" value="Bacteria"/>
</dbReference>
<dbReference type="InterPro" id="IPR023563">
    <property type="entry name" value="Ribosomal_uL13_CS"/>
</dbReference>
<dbReference type="GO" id="GO:0022625">
    <property type="term" value="C:cytosolic large ribosomal subunit"/>
    <property type="evidence" value="ECO:0007669"/>
    <property type="project" value="TreeGrafter"/>
</dbReference>
<comment type="subunit">
    <text evidence="4">Part of the 50S ribosomal subunit.</text>
</comment>
<comment type="function">
    <text evidence="4 6">This protein is one of the early assembly proteins of the 50S ribosomal subunit, although it is not seen to bind rRNA by itself. It is important during the early stages of 50S assembly.</text>
</comment>
<evidence type="ECO:0000256" key="5">
    <source>
        <dbReference type="RuleBase" id="RU003877"/>
    </source>
</evidence>
<dbReference type="GO" id="GO:0003729">
    <property type="term" value="F:mRNA binding"/>
    <property type="evidence" value="ECO:0007669"/>
    <property type="project" value="TreeGrafter"/>
</dbReference>
<dbReference type="PANTHER" id="PTHR11545">
    <property type="entry name" value="RIBOSOMAL PROTEIN L13"/>
    <property type="match status" value="1"/>
</dbReference>
<evidence type="ECO:0000256" key="2">
    <source>
        <dbReference type="ARBA" id="ARBA00022980"/>
    </source>
</evidence>
<evidence type="ECO:0000313" key="8">
    <source>
        <dbReference type="Proteomes" id="UP000016662"/>
    </source>
</evidence>
<protein>
    <recommendedName>
        <fullName evidence="4">Large ribosomal subunit protein uL13</fullName>
    </recommendedName>
</protein>
<evidence type="ECO:0000313" key="7">
    <source>
        <dbReference type="EMBL" id="ERJ96148.1"/>
    </source>
</evidence>
<dbReference type="Gene3D" id="3.90.1180.10">
    <property type="entry name" value="Ribosomal protein L13"/>
    <property type="match status" value="1"/>
</dbReference>